<dbReference type="EMBL" id="CP013611">
    <property type="protein sequence ID" value="ALU42958.1"/>
    <property type="molecule type" value="Genomic_DNA"/>
</dbReference>
<accession>A0A0U3GRP9</accession>
<name>A0A0U3GRP9_9GAMM</name>
<dbReference type="SUPFAM" id="SSF53448">
    <property type="entry name" value="Nucleotide-diphospho-sugar transferases"/>
    <property type="match status" value="1"/>
</dbReference>
<dbReference type="Proteomes" id="UP000069015">
    <property type="component" value="Chromosome 1"/>
</dbReference>
<evidence type="ECO:0000313" key="1">
    <source>
        <dbReference type="EMBL" id="ALU42958.1"/>
    </source>
</evidence>
<reference evidence="1 2" key="1">
    <citation type="submission" date="2015-12" db="EMBL/GenBank/DDBJ databases">
        <title>Complete genome sequence of Pseudoalteromonas rubra SCSIO 6842, harboring a conjugative plasmid.</title>
        <authorList>
            <person name="Li B."/>
            <person name="Wang X."/>
        </authorList>
    </citation>
    <scope>NUCLEOTIDE SEQUENCE [LARGE SCALE GENOMIC DNA]</scope>
    <source>
        <strain evidence="1 2">SCSIO 6842</strain>
    </source>
</reference>
<evidence type="ECO:0000313" key="2">
    <source>
        <dbReference type="Proteomes" id="UP000069015"/>
    </source>
</evidence>
<dbReference type="AlphaFoldDB" id="A0A0U3GRP9"/>
<dbReference type="InterPro" id="IPR029044">
    <property type="entry name" value="Nucleotide-diphossugar_trans"/>
</dbReference>
<dbReference type="RefSeq" id="WP_058796246.1">
    <property type="nucleotide sequence ID" value="NZ_CP013611.1"/>
</dbReference>
<organism evidence="1 2">
    <name type="scientific">Pseudoalteromonas rubra</name>
    <dbReference type="NCBI Taxonomy" id="43658"/>
    <lineage>
        <taxon>Bacteria</taxon>
        <taxon>Pseudomonadati</taxon>
        <taxon>Pseudomonadota</taxon>
        <taxon>Gammaproteobacteria</taxon>
        <taxon>Alteromonadales</taxon>
        <taxon>Pseudoalteromonadaceae</taxon>
        <taxon>Pseudoalteromonas</taxon>
    </lineage>
</organism>
<sequence length="249" mass="28476">MQSSQTDTLIFSVALNGYQWRYRRYLNSQRQYAKRMGYDYVVVTRPWLNRLGAECCWLKLFLLKAALQAGYQQVMFVDADACIQPACPALDKLDDADKFLFLARGYSGAFNSGVMLMRNCPQSIEWLDTLIIAMTQPVPESRGIGWGENGHVIHYAQDCEGVGELERRWNNTCEPHLDDYIRHFNYGPLKCSIVDKCFHTLIFKCSRLLLGHSLSRPDEQADKLAVVQLRIPAALSQIQTLYPGYFSSL</sequence>
<protein>
    <recommendedName>
        <fullName evidence="3">Nucleotide-diphospho-sugar transferase domain-containing protein</fullName>
    </recommendedName>
</protein>
<dbReference type="Gene3D" id="3.90.550.10">
    <property type="entry name" value="Spore Coat Polysaccharide Biosynthesis Protein SpsA, Chain A"/>
    <property type="match status" value="1"/>
</dbReference>
<evidence type="ECO:0008006" key="3">
    <source>
        <dbReference type="Google" id="ProtNLM"/>
    </source>
</evidence>
<dbReference type="KEGG" id="prr:AT705_08375"/>
<gene>
    <name evidence="1" type="ORF">AT705_08375</name>
</gene>
<proteinExistence type="predicted"/>